<dbReference type="RefSeq" id="WP_084450490.1">
    <property type="nucleotide sequence ID" value="NZ_CP062789.1"/>
</dbReference>
<accession>A0A1W2A688</accession>
<dbReference type="EMBL" id="CP062789">
    <property type="protein sequence ID" value="QOK24044.1"/>
    <property type="molecule type" value="Genomic_DNA"/>
</dbReference>
<reference evidence="1 4" key="2">
    <citation type="submission" date="2020-10" db="EMBL/GenBank/DDBJ databases">
        <title>Janibacter indicus TT2 genome sequence.</title>
        <authorList>
            <person name="Lee K."/>
            <person name="Ganzorig M."/>
        </authorList>
    </citation>
    <scope>NUCLEOTIDE SEQUENCE [LARGE SCALE GENOMIC DNA]</scope>
    <source>
        <strain evidence="1 4">TT2</strain>
    </source>
</reference>
<dbReference type="OrthoDB" id="5175769at2"/>
<evidence type="ECO:0000313" key="4">
    <source>
        <dbReference type="Proteomes" id="UP000593998"/>
    </source>
</evidence>
<dbReference type="AlphaFoldDB" id="A0A1W2A688"/>
<proteinExistence type="predicted"/>
<evidence type="ECO:0000313" key="2">
    <source>
        <dbReference type="EMBL" id="SMC56204.1"/>
    </source>
</evidence>
<organism evidence="2 3">
    <name type="scientific">Janibacter indicus</name>
    <dbReference type="NCBI Taxonomy" id="857417"/>
    <lineage>
        <taxon>Bacteria</taxon>
        <taxon>Bacillati</taxon>
        <taxon>Actinomycetota</taxon>
        <taxon>Actinomycetes</taxon>
        <taxon>Micrococcales</taxon>
        <taxon>Intrasporangiaceae</taxon>
        <taxon>Janibacter</taxon>
    </lineage>
</organism>
<evidence type="ECO:0000313" key="3">
    <source>
        <dbReference type="Proteomes" id="UP000192634"/>
    </source>
</evidence>
<gene>
    <name evidence="1" type="ORF">IGS73_06635</name>
    <name evidence="2" type="ORF">SAMN06296429_10584</name>
</gene>
<dbReference type="EMBL" id="FWXN01000005">
    <property type="protein sequence ID" value="SMC56204.1"/>
    <property type="molecule type" value="Genomic_DNA"/>
</dbReference>
<sequence length="240" mass="25607">MTALVVAPTLLRAHEQSWHALLELARRVPGGWTVIGGQMIHLHVWERGGITARPTDDGDAGLDVRADPGVARRVTGALADMGFSPRTTSPDGPQVRWTRGEATVDVLVPAATGAERLDVAGRPILASHGVQQALDRTTTVTLRVGTVEGAVPRPRLVGCLVAKAAALANDDPRPARHLHDLAVLLHLLRSRDLDLDPLTPRDVHHLHPALRRLDDPFSGVSLTPDARVAIAVLRQAAPGP</sequence>
<dbReference type="Proteomes" id="UP000192634">
    <property type="component" value="Unassembled WGS sequence"/>
</dbReference>
<evidence type="ECO:0000313" key="1">
    <source>
        <dbReference type="EMBL" id="QOK24044.1"/>
    </source>
</evidence>
<name>A0A1W2A688_9MICO</name>
<protein>
    <recommendedName>
        <fullName evidence="5">Nucleotidyl transferase AbiEii toxin, Type IV TA system</fullName>
    </recommendedName>
</protein>
<dbReference type="Proteomes" id="UP000593998">
    <property type="component" value="Chromosome"/>
</dbReference>
<evidence type="ECO:0008006" key="5">
    <source>
        <dbReference type="Google" id="ProtNLM"/>
    </source>
</evidence>
<reference evidence="2 3" key="1">
    <citation type="submission" date="2017-04" db="EMBL/GenBank/DDBJ databases">
        <authorList>
            <person name="Afonso C.L."/>
            <person name="Miller P.J."/>
            <person name="Scott M.A."/>
            <person name="Spackman E."/>
            <person name="Goraichik I."/>
            <person name="Dimitrov K.M."/>
            <person name="Suarez D.L."/>
            <person name="Swayne D.E."/>
        </authorList>
    </citation>
    <scope>NUCLEOTIDE SEQUENCE [LARGE SCALE GENOMIC DNA]</scope>
    <source>
        <strain evidence="2 3">CGMCC 1.12511</strain>
    </source>
</reference>